<dbReference type="KEGG" id="sfd:USDA257_c04350"/>
<evidence type="ECO:0000313" key="2">
    <source>
        <dbReference type="Proteomes" id="UP000006180"/>
    </source>
</evidence>
<dbReference type="HOGENOM" id="CLU_930340_0_0_5"/>
<protein>
    <submittedName>
        <fullName evidence="1">Uncharacterized protein</fullName>
    </submittedName>
</protein>
<dbReference type="AlphaFoldDB" id="I3WZH6"/>
<dbReference type="PATRIC" id="fig|1185652.3.peg.449"/>
<accession>I3WZH6</accession>
<reference evidence="1 2" key="1">
    <citation type="journal article" date="2012" name="J. Bacteriol.">
        <title>Complete genome sequence of the broad-host-range strain Sinorhizobium fredii USDA257.</title>
        <authorList>
            <person name="Schuldes J."/>
            <person name="Rodriguez Orbegoso M."/>
            <person name="Schmeisser C."/>
            <person name="Krishnan H.B."/>
            <person name="Daniel R."/>
            <person name="Streit W.R."/>
        </authorList>
    </citation>
    <scope>NUCLEOTIDE SEQUENCE [LARGE SCALE GENOMIC DNA]</scope>
    <source>
        <strain evidence="1 2">USDA 257</strain>
    </source>
</reference>
<dbReference type="Proteomes" id="UP000006180">
    <property type="component" value="Chromosome"/>
</dbReference>
<sequence length="299" mass="33380">MADTSMMFTDSEATPARVEMLLEVVRSMSGRRLDAPTIRQLLQPEGLPGRTSTSDQAGRAITAARELDLIEDQADGMIRASRSRDHRSARMAVVEAVDEKVLSDDKIEPWFGLFYAFLLGRDESAASGNEAGKHWEARFERELFGGAKQNNRFNDSKYRGLRRWFRYCGLGWHDGDDRFHPNPYQRLTRKLPAIFGRGHDLSIDAFMERLSEQCPELDGGHLFLRANPGWDRSARTISLGLSHALVDLHLDGALVLNCPLDSDGWSIAKAAPPRDKDYLKSDLASSVCYIPVNGARASG</sequence>
<organism evidence="1 2">
    <name type="scientific">Sinorhizobium fredii (strain USDA 257)</name>
    <dbReference type="NCBI Taxonomy" id="1185652"/>
    <lineage>
        <taxon>Bacteria</taxon>
        <taxon>Pseudomonadati</taxon>
        <taxon>Pseudomonadota</taxon>
        <taxon>Alphaproteobacteria</taxon>
        <taxon>Hyphomicrobiales</taxon>
        <taxon>Rhizobiaceae</taxon>
        <taxon>Sinorhizobium/Ensifer group</taxon>
        <taxon>Sinorhizobium</taxon>
    </lineage>
</organism>
<dbReference type="EMBL" id="CP003563">
    <property type="protein sequence ID" value="AFL49032.1"/>
    <property type="molecule type" value="Genomic_DNA"/>
</dbReference>
<name>I3WZH6_SINF2</name>
<proteinExistence type="predicted"/>
<dbReference type="STRING" id="1185652.USDA257_c04350"/>
<gene>
    <name evidence="1" type="ORF">USDA257_c04350</name>
</gene>
<evidence type="ECO:0000313" key="1">
    <source>
        <dbReference type="EMBL" id="AFL49032.1"/>
    </source>
</evidence>